<comment type="caution">
    <text evidence="3">The sequence shown here is derived from an EMBL/GenBank/DDBJ whole genome shotgun (WGS) entry which is preliminary data.</text>
</comment>
<dbReference type="CDD" id="cd00090">
    <property type="entry name" value="HTH_ARSR"/>
    <property type="match status" value="1"/>
</dbReference>
<dbReference type="Gene3D" id="1.10.10.10">
    <property type="entry name" value="Winged helix-like DNA-binding domain superfamily/Winged helix DNA-binding domain"/>
    <property type="match status" value="1"/>
</dbReference>
<protein>
    <recommendedName>
        <fullName evidence="2">HTH arsR-type domain-containing protein</fullName>
    </recommendedName>
</protein>
<dbReference type="InterPro" id="IPR036390">
    <property type="entry name" value="WH_DNA-bd_sf"/>
</dbReference>
<dbReference type="InterPro" id="IPR036388">
    <property type="entry name" value="WH-like_DNA-bd_sf"/>
</dbReference>
<dbReference type="SUPFAM" id="SSF46785">
    <property type="entry name" value="Winged helix' DNA-binding domain"/>
    <property type="match status" value="1"/>
</dbReference>
<keyword evidence="1" id="KW-0472">Membrane</keyword>
<evidence type="ECO:0000256" key="1">
    <source>
        <dbReference type="SAM" id="Phobius"/>
    </source>
</evidence>
<dbReference type="Pfam" id="PF12840">
    <property type="entry name" value="HTH_20"/>
    <property type="match status" value="1"/>
</dbReference>
<dbReference type="GO" id="GO:0003700">
    <property type="term" value="F:DNA-binding transcription factor activity"/>
    <property type="evidence" value="ECO:0007669"/>
    <property type="project" value="InterPro"/>
</dbReference>
<dbReference type="SMART" id="SM00418">
    <property type="entry name" value="HTH_ARSR"/>
    <property type="match status" value="1"/>
</dbReference>
<name>M0AAH0_9EURY</name>
<dbReference type="STRING" id="1227492.C482_18582"/>
<dbReference type="RefSeq" id="WP_006169244.1">
    <property type="nucleotide sequence ID" value="NZ_AOIN01000096.1"/>
</dbReference>
<dbReference type="InterPro" id="IPR011991">
    <property type="entry name" value="ArsR-like_HTH"/>
</dbReference>
<reference evidence="3 4" key="1">
    <citation type="journal article" date="2014" name="PLoS Genet.">
        <title>Phylogenetically driven sequencing of extremely halophilic archaea reveals strategies for static and dynamic osmo-response.</title>
        <authorList>
            <person name="Becker E.A."/>
            <person name="Seitzer P.M."/>
            <person name="Tritt A."/>
            <person name="Larsen D."/>
            <person name="Krusor M."/>
            <person name="Yao A.I."/>
            <person name="Wu D."/>
            <person name="Madern D."/>
            <person name="Eisen J.A."/>
            <person name="Darling A.E."/>
            <person name="Facciotti M.T."/>
        </authorList>
    </citation>
    <scope>NUCLEOTIDE SEQUENCE [LARGE SCALE GENOMIC DNA]</scope>
    <source>
        <strain evidence="3 4">JCM 10990</strain>
    </source>
</reference>
<dbReference type="EMBL" id="AOIN01000096">
    <property type="protein sequence ID" value="ELY94343.1"/>
    <property type="molecule type" value="Genomic_DNA"/>
</dbReference>
<dbReference type="AlphaFoldDB" id="M0AAH0"/>
<keyword evidence="1" id="KW-1133">Transmembrane helix</keyword>
<accession>M0AAH0</accession>
<gene>
    <name evidence="3" type="ORF">C482_18582</name>
</gene>
<evidence type="ECO:0000259" key="2">
    <source>
        <dbReference type="SMART" id="SM00418"/>
    </source>
</evidence>
<organism evidence="3 4">
    <name type="scientific">Natrialba chahannaoensis JCM 10990</name>
    <dbReference type="NCBI Taxonomy" id="1227492"/>
    <lineage>
        <taxon>Archaea</taxon>
        <taxon>Methanobacteriati</taxon>
        <taxon>Methanobacteriota</taxon>
        <taxon>Stenosarchaea group</taxon>
        <taxon>Halobacteria</taxon>
        <taxon>Halobacteriales</taxon>
        <taxon>Natrialbaceae</taxon>
        <taxon>Natrialba</taxon>
    </lineage>
</organism>
<evidence type="ECO:0000313" key="3">
    <source>
        <dbReference type="EMBL" id="ELY94343.1"/>
    </source>
</evidence>
<dbReference type="Proteomes" id="UP000011693">
    <property type="component" value="Unassembled WGS sequence"/>
</dbReference>
<sequence length="214" mass="23013">MASLFPRKPASALDDPETEPKLVSLTDSEADHILSSVSSTTARTILALLYEEPRTASDLADHLDASVQNVSYHLERLVDADLVVVTGTWYSSQGREMDVYAPANGSLVLYAGPERVAPSLSSAVQRALGGVGVVGLVSAVVHTQWDGPQEPAPVAFRHAEPPEPTLQETLLTFATGPGGFVLAAGLVAICLWLGHWYWTRYRPLRRRTEGGKPA</sequence>
<proteinExistence type="predicted"/>
<dbReference type="PATRIC" id="fig|1227492.4.peg.3699"/>
<evidence type="ECO:0000313" key="4">
    <source>
        <dbReference type="Proteomes" id="UP000011693"/>
    </source>
</evidence>
<feature type="transmembrane region" description="Helical" evidence="1">
    <location>
        <begin position="179"/>
        <end position="198"/>
    </location>
</feature>
<feature type="domain" description="HTH arsR-type" evidence="2">
    <location>
        <begin position="32"/>
        <end position="105"/>
    </location>
</feature>
<dbReference type="InterPro" id="IPR001845">
    <property type="entry name" value="HTH_ArsR_DNA-bd_dom"/>
</dbReference>
<dbReference type="OrthoDB" id="11368at2157"/>
<keyword evidence="1" id="KW-0812">Transmembrane</keyword>
<keyword evidence="4" id="KW-1185">Reference proteome</keyword>